<proteinExistence type="inferred from homology"/>
<dbReference type="Pfam" id="PF00795">
    <property type="entry name" value="CN_hydrolase"/>
    <property type="match status" value="1"/>
</dbReference>
<dbReference type="EMBL" id="CP011542">
    <property type="protein sequence ID" value="AKK07042.1"/>
    <property type="molecule type" value="Genomic_DNA"/>
</dbReference>
<reference evidence="3 4" key="1">
    <citation type="journal article" date="2015" name="Genome Announc.">
        <title>Complete Genome Sequence of the Type Strain Corynebacterium mustelae DSM 45274, Isolated from Various Tissues of a Male Ferret with Lethal Sepsis.</title>
        <authorList>
            <person name="Ruckert C."/>
            <person name="Eimer J."/>
            <person name="Winkler A."/>
            <person name="Tauch A."/>
        </authorList>
    </citation>
    <scope>NUCLEOTIDE SEQUENCE [LARGE SCALE GENOMIC DNA]</scope>
    <source>
        <strain evidence="3 4">DSM 45274</strain>
    </source>
</reference>
<dbReference type="KEGG" id="cmv:CMUST_13740"/>
<dbReference type="Gene3D" id="3.60.110.10">
    <property type="entry name" value="Carbon-nitrogen hydrolase"/>
    <property type="match status" value="1"/>
</dbReference>
<keyword evidence="4" id="KW-1185">Reference proteome</keyword>
<dbReference type="PATRIC" id="fig|571915.4.peg.2950"/>
<evidence type="ECO:0000256" key="1">
    <source>
        <dbReference type="ARBA" id="ARBA00010613"/>
    </source>
</evidence>
<feature type="domain" description="CN hydrolase" evidence="2">
    <location>
        <begin position="10"/>
        <end position="259"/>
    </location>
</feature>
<evidence type="ECO:0000259" key="2">
    <source>
        <dbReference type="PROSITE" id="PS50263"/>
    </source>
</evidence>
<reference evidence="4" key="2">
    <citation type="submission" date="2015-05" db="EMBL/GenBank/DDBJ databases">
        <title>Complete genome sequence of Corynebacterium mustelae DSM 45274, isolated from various tissues of a male ferret with lethal sepsis.</title>
        <authorList>
            <person name="Ruckert C."/>
            <person name="Albersmeier A."/>
            <person name="Winkler A."/>
            <person name="Tauch A."/>
        </authorList>
    </citation>
    <scope>NUCLEOTIDE SEQUENCE [LARGE SCALE GENOMIC DNA]</scope>
    <source>
        <strain evidence="4">DSM 45274</strain>
    </source>
</reference>
<dbReference type="Proteomes" id="UP000035199">
    <property type="component" value="Chromosome"/>
</dbReference>
<dbReference type="SUPFAM" id="SSF56317">
    <property type="entry name" value="Carbon-nitrogen hydrolase"/>
    <property type="match status" value="1"/>
</dbReference>
<dbReference type="InterPro" id="IPR003010">
    <property type="entry name" value="C-N_Hydrolase"/>
</dbReference>
<gene>
    <name evidence="3" type="ORF">CMUST_13740</name>
</gene>
<evidence type="ECO:0000313" key="3">
    <source>
        <dbReference type="EMBL" id="AKK07042.1"/>
    </source>
</evidence>
<dbReference type="InterPro" id="IPR001110">
    <property type="entry name" value="UPF0012_CS"/>
</dbReference>
<dbReference type="GO" id="GO:0016787">
    <property type="term" value="F:hydrolase activity"/>
    <property type="evidence" value="ECO:0007669"/>
    <property type="project" value="UniProtKB-KW"/>
</dbReference>
<organism evidence="3 4">
    <name type="scientific">Corynebacterium mustelae</name>
    <dbReference type="NCBI Taxonomy" id="571915"/>
    <lineage>
        <taxon>Bacteria</taxon>
        <taxon>Bacillati</taxon>
        <taxon>Actinomycetota</taxon>
        <taxon>Actinomycetes</taxon>
        <taxon>Mycobacteriales</taxon>
        <taxon>Corynebacteriaceae</taxon>
        <taxon>Corynebacterium</taxon>
    </lineage>
</organism>
<name>A0A0G3H797_9CORY</name>
<evidence type="ECO:0000313" key="4">
    <source>
        <dbReference type="Proteomes" id="UP000035199"/>
    </source>
</evidence>
<protein>
    <submittedName>
        <fullName evidence="3">Putative amidohydrolase</fullName>
    </submittedName>
</protein>
<dbReference type="STRING" id="571915.CMUST_13740"/>
<sequence length="281" mass="30288">MRTGIMLGAMKVAIGQIRSSVDKPDNLARVCALAATAAKQGARLIVFPEATMQAFGTGRLDKAAEPLEGDFVTAIADCAQLENIAIIAGIFRPADSIHRGDKTINRITNTAIAALPTGEVHHYDKIHTYDAFGYRESDTVKPGEKLVVFDYADTKIGLAICYDLRFPELFRQLAARGAQVIVVPISWAGGADKLRQKHLLSQARALDSTSWVIAADQAETQPSGTAPRGVGCSTITTPDGRIAAEAGAEEELLLFDIDIADVARVREKLPVVDYPQDYSHK</sequence>
<dbReference type="PROSITE" id="PS01227">
    <property type="entry name" value="UPF0012"/>
    <property type="match status" value="1"/>
</dbReference>
<dbReference type="InterPro" id="IPR036526">
    <property type="entry name" value="C-N_Hydrolase_sf"/>
</dbReference>
<dbReference type="AlphaFoldDB" id="A0A0G3H797"/>
<keyword evidence="3" id="KW-0378">Hydrolase</keyword>
<dbReference type="CDD" id="cd07581">
    <property type="entry name" value="nitrilase_3"/>
    <property type="match status" value="1"/>
</dbReference>
<dbReference type="PANTHER" id="PTHR23088:SF27">
    <property type="entry name" value="DEAMINATED GLUTATHIONE AMIDASE"/>
    <property type="match status" value="1"/>
</dbReference>
<dbReference type="PROSITE" id="PS50263">
    <property type="entry name" value="CN_HYDROLASE"/>
    <property type="match status" value="1"/>
</dbReference>
<comment type="similarity">
    <text evidence="1">Belongs to the carbon-nitrogen hydrolase superfamily. NIT1/NIT2 family.</text>
</comment>
<accession>A0A0G3H797</accession>
<dbReference type="PANTHER" id="PTHR23088">
    <property type="entry name" value="NITRILASE-RELATED"/>
    <property type="match status" value="1"/>
</dbReference>